<sequence length="113" mass="11933">MSPLNKASRSEQLKVNVSSAEKEALMQKAAAAGRSLSDYLRHVGLGARAGASAVQVLQMVGLLEEALALLEQIAQQQAPAQGDGLVILARLQRIEQLLVMLAPVPFVARTSAC</sequence>
<protein>
    <recommendedName>
        <fullName evidence="3">Mobilization protein</fullName>
    </recommendedName>
</protein>
<accession>A0AAX3LUD3</accession>
<evidence type="ECO:0000313" key="1">
    <source>
        <dbReference type="EMBL" id="WCE72110.1"/>
    </source>
</evidence>
<keyword evidence="1" id="KW-0614">Plasmid</keyword>
<name>A0AAX3LUD3_9RHOB</name>
<dbReference type="EMBL" id="CP116424">
    <property type="protein sequence ID" value="WCE72110.1"/>
    <property type="molecule type" value="Genomic_DNA"/>
</dbReference>
<dbReference type="Pfam" id="PF21983">
    <property type="entry name" value="NikA-like"/>
    <property type="match status" value="1"/>
</dbReference>
<geneLocation type="plasmid" evidence="1 2">
    <name>unnamed1</name>
</geneLocation>
<dbReference type="AlphaFoldDB" id="A0AAX3LUD3"/>
<dbReference type="RefSeq" id="WP_271690162.1">
    <property type="nucleotide sequence ID" value="NZ_CP116424.1"/>
</dbReference>
<dbReference type="InterPro" id="IPR053842">
    <property type="entry name" value="NikA-like"/>
</dbReference>
<evidence type="ECO:0008006" key="3">
    <source>
        <dbReference type="Google" id="ProtNLM"/>
    </source>
</evidence>
<gene>
    <name evidence="1" type="ORF">PL336_16600</name>
</gene>
<organism evidence="1 2">
    <name type="scientific">Sulfitobacter faviae</name>
    <dbReference type="NCBI Taxonomy" id="1775881"/>
    <lineage>
        <taxon>Bacteria</taxon>
        <taxon>Pseudomonadati</taxon>
        <taxon>Pseudomonadota</taxon>
        <taxon>Alphaproteobacteria</taxon>
        <taxon>Rhodobacterales</taxon>
        <taxon>Roseobacteraceae</taxon>
        <taxon>Sulfitobacter</taxon>
    </lineage>
</organism>
<proteinExistence type="predicted"/>
<evidence type="ECO:0000313" key="2">
    <source>
        <dbReference type="Proteomes" id="UP001210770"/>
    </source>
</evidence>
<reference evidence="1" key="1">
    <citation type="submission" date="2023-01" db="EMBL/GenBank/DDBJ databases">
        <title>Comparative genomic analysis of cold water coral derived Sulfitobacter faviae: insights into their metabolism and habitat adaptation.</title>
        <authorList>
            <person name="Guo Y."/>
            <person name="Lin S."/>
            <person name="Huang Z."/>
            <person name="Tang K."/>
            <person name="Wang X."/>
        </authorList>
    </citation>
    <scope>NUCLEOTIDE SEQUENCE</scope>
    <source>
        <strain evidence="1">SCSIO W_1865</strain>
        <plasmid evidence="1">unnamed1</plasmid>
    </source>
</reference>
<dbReference type="Proteomes" id="UP001210770">
    <property type="component" value="Plasmid unnamed1"/>
</dbReference>